<sequence>MDILLAFIFGGTAGAVLHFLMPGRTSRGTALAPVLGAAVGGLTWMIFTWAGVTTTSPWIWIVSILTPLAVVPVVLAILTRSRATHDARERVRLRIS</sequence>
<dbReference type="RefSeq" id="WP_215486588.1">
    <property type="nucleotide sequence ID" value="NZ_BAAAPJ010000003.1"/>
</dbReference>
<dbReference type="EMBL" id="JAFLHG010000003">
    <property type="protein sequence ID" value="MBT8797346.1"/>
    <property type="molecule type" value="Genomic_DNA"/>
</dbReference>
<reference evidence="2 3" key="1">
    <citation type="submission" date="2021-03" db="EMBL/GenBank/DDBJ databases">
        <title>Microbacterium pauli sp. nov., isolated from microfiltered milk.</title>
        <authorList>
            <person name="Bellassi P."/>
            <person name="Fontana A."/>
            <person name="Callegari M.L."/>
            <person name="Lorenzo M."/>
            <person name="Cappa F."/>
        </authorList>
    </citation>
    <scope>NUCLEOTIDE SEQUENCE [LARGE SCALE GENOMIC DNA]</scope>
    <source>
        <strain evidence="2 3">DSM 18909</strain>
    </source>
</reference>
<keyword evidence="1" id="KW-1133">Transmembrane helix</keyword>
<keyword evidence="1" id="KW-0812">Transmembrane</keyword>
<evidence type="ECO:0000313" key="3">
    <source>
        <dbReference type="Proteomes" id="UP000740605"/>
    </source>
</evidence>
<evidence type="ECO:0008006" key="4">
    <source>
        <dbReference type="Google" id="ProtNLM"/>
    </source>
</evidence>
<accession>A0ABS5XTR6</accession>
<protein>
    <recommendedName>
        <fullName evidence="4">Integral membrane protein</fullName>
    </recommendedName>
</protein>
<comment type="caution">
    <text evidence="2">The sequence shown here is derived from an EMBL/GenBank/DDBJ whole genome shotgun (WGS) entry which is preliminary data.</text>
</comment>
<keyword evidence="3" id="KW-1185">Reference proteome</keyword>
<feature type="transmembrane region" description="Helical" evidence="1">
    <location>
        <begin position="30"/>
        <end position="52"/>
    </location>
</feature>
<keyword evidence="1" id="KW-0472">Membrane</keyword>
<name>A0ABS5XTR6_9MICO</name>
<organism evidence="2 3">
    <name type="scientific">Microbacterium flavum</name>
    <dbReference type="NCBI Taxonomy" id="415216"/>
    <lineage>
        <taxon>Bacteria</taxon>
        <taxon>Bacillati</taxon>
        <taxon>Actinomycetota</taxon>
        <taxon>Actinomycetes</taxon>
        <taxon>Micrococcales</taxon>
        <taxon>Microbacteriaceae</taxon>
        <taxon>Microbacterium</taxon>
    </lineage>
</organism>
<feature type="transmembrane region" description="Helical" evidence="1">
    <location>
        <begin position="6"/>
        <end position="23"/>
    </location>
</feature>
<gene>
    <name evidence="2" type="ORF">J0P97_04575</name>
</gene>
<evidence type="ECO:0000313" key="2">
    <source>
        <dbReference type="EMBL" id="MBT8797346.1"/>
    </source>
</evidence>
<proteinExistence type="predicted"/>
<evidence type="ECO:0000256" key="1">
    <source>
        <dbReference type="SAM" id="Phobius"/>
    </source>
</evidence>
<feature type="transmembrane region" description="Helical" evidence="1">
    <location>
        <begin position="58"/>
        <end position="78"/>
    </location>
</feature>
<dbReference type="Proteomes" id="UP000740605">
    <property type="component" value="Unassembled WGS sequence"/>
</dbReference>